<organism evidence="1 2">
    <name type="scientific">Potamilus streckersoni</name>
    <dbReference type="NCBI Taxonomy" id="2493646"/>
    <lineage>
        <taxon>Eukaryota</taxon>
        <taxon>Metazoa</taxon>
        <taxon>Spiralia</taxon>
        <taxon>Lophotrochozoa</taxon>
        <taxon>Mollusca</taxon>
        <taxon>Bivalvia</taxon>
        <taxon>Autobranchia</taxon>
        <taxon>Heteroconchia</taxon>
        <taxon>Palaeoheterodonta</taxon>
        <taxon>Unionida</taxon>
        <taxon>Unionoidea</taxon>
        <taxon>Unionidae</taxon>
        <taxon>Ambleminae</taxon>
        <taxon>Lampsilini</taxon>
        <taxon>Potamilus</taxon>
    </lineage>
</organism>
<evidence type="ECO:0000313" key="1">
    <source>
        <dbReference type="EMBL" id="KAK3597324.1"/>
    </source>
</evidence>
<gene>
    <name evidence="1" type="ORF">CHS0354_010961</name>
</gene>
<dbReference type="EMBL" id="JAEAOA010000682">
    <property type="protein sequence ID" value="KAK3597324.1"/>
    <property type="molecule type" value="Genomic_DNA"/>
</dbReference>
<keyword evidence="2" id="KW-1185">Reference proteome</keyword>
<reference evidence="1" key="1">
    <citation type="journal article" date="2021" name="Genome Biol. Evol.">
        <title>A High-Quality Reference Genome for a Parasitic Bivalve with Doubly Uniparental Inheritance (Bivalvia: Unionida).</title>
        <authorList>
            <person name="Smith C.H."/>
        </authorList>
    </citation>
    <scope>NUCLEOTIDE SEQUENCE</scope>
    <source>
        <strain evidence="1">CHS0354</strain>
    </source>
</reference>
<dbReference type="Proteomes" id="UP001195483">
    <property type="component" value="Unassembled WGS sequence"/>
</dbReference>
<accession>A0AAE0SSN9</accession>
<comment type="caution">
    <text evidence="1">The sequence shown here is derived from an EMBL/GenBank/DDBJ whole genome shotgun (WGS) entry which is preliminary data.</text>
</comment>
<reference evidence="1" key="3">
    <citation type="submission" date="2023-05" db="EMBL/GenBank/DDBJ databases">
        <authorList>
            <person name="Smith C.H."/>
        </authorList>
    </citation>
    <scope>NUCLEOTIDE SEQUENCE</scope>
    <source>
        <strain evidence="1">CHS0354</strain>
        <tissue evidence="1">Mantle</tissue>
    </source>
</reference>
<dbReference type="AlphaFoldDB" id="A0AAE0SSN9"/>
<evidence type="ECO:0000313" key="2">
    <source>
        <dbReference type="Proteomes" id="UP001195483"/>
    </source>
</evidence>
<name>A0AAE0SSN9_9BIVA</name>
<sequence length="61" mass="7240">MIIRNDHKLKNIAPPPVILYATVVMSQPRKKQMCGVNHLLNPQEIYFNELDDVYTYFRYTV</sequence>
<reference evidence="1" key="2">
    <citation type="journal article" date="2021" name="Genome Biol. Evol.">
        <title>Developing a high-quality reference genome for a parasitic bivalve with doubly uniparental inheritance (Bivalvia: Unionida).</title>
        <authorList>
            <person name="Smith C.H."/>
        </authorList>
    </citation>
    <scope>NUCLEOTIDE SEQUENCE</scope>
    <source>
        <strain evidence="1">CHS0354</strain>
        <tissue evidence="1">Mantle</tissue>
    </source>
</reference>
<proteinExistence type="predicted"/>
<protein>
    <submittedName>
        <fullName evidence="1">Uncharacterized protein</fullName>
    </submittedName>
</protein>